<dbReference type="Proteomes" id="UP000198703">
    <property type="component" value="Unassembled WGS sequence"/>
</dbReference>
<dbReference type="InterPro" id="IPR051310">
    <property type="entry name" value="MCP_chemotaxis"/>
</dbReference>
<dbReference type="PANTHER" id="PTHR43531:SF14">
    <property type="entry name" value="METHYL-ACCEPTING CHEMOTAXIS PROTEIN I-RELATED"/>
    <property type="match status" value="1"/>
</dbReference>
<proteinExistence type="inferred from homology"/>
<comment type="similarity">
    <text evidence="3">Belongs to the methyl-accepting chemotaxis (MCP) protein family.</text>
</comment>
<evidence type="ECO:0000259" key="7">
    <source>
        <dbReference type="PROSITE" id="PS50885"/>
    </source>
</evidence>
<evidence type="ECO:0000256" key="2">
    <source>
        <dbReference type="ARBA" id="ARBA00022481"/>
    </source>
</evidence>
<dbReference type="GO" id="GO:0007165">
    <property type="term" value="P:signal transduction"/>
    <property type="evidence" value="ECO:0007669"/>
    <property type="project" value="UniProtKB-KW"/>
</dbReference>
<keyword evidence="5" id="KW-0472">Membrane</keyword>
<dbReference type="AlphaFoldDB" id="A0A1H4AVI1"/>
<keyword evidence="5" id="KW-1133">Transmembrane helix</keyword>
<dbReference type="Gene3D" id="1.10.287.950">
    <property type="entry name" value="Methyl-accepting chemotaxis protein"/>
    <property type="match status" value="1"/>
</dbReference>
<dbReference type="GO" id="GO:0006935">
    <property type="term" value="P:chemotaxis"/>
    <property type="evidence" value="ECO:0007669"/>
    <property type="project" value="InterPro"/>
</dbReference>
<evidence type="ECO:0000259" key="6">
    <source>
        <dbReference type="PROSITE" id="PS50111"/>
    </source>
</evidence>
<evidence type="ECO:0000256" key="5">
    <source>
        <dbReference type="SAM" id="Phobius"/>
    </source>
</evidence>
<feature type="transmembrane region" description="Helical" evidence="5">
    <location>
        <begin position="45"/>
        <end position="65"/>
    </location>
</feature>
<dbReference type="RefSeq" id="WP_175478839.1">
    <property type="nucleotide sequence ID" value="NZ_FNQM01000004.1"/>
</dbReference>
<keyword evidence="4" id="KW-0807">Transducer</keyword>
<name>A0A1H4AVI1_9RHOB</name>
<dbReference type="FunFam" id="1.10.287.950:FF:000001">
    <property type="entry name" value="Methyl-accepting chemotaxis sensory transducer"/>
    <property type="match status" value="1"/>
</dbReference>
<evidence type="ECO:0000313" key="8">
    <source>
        <dbReference type="EMBL" id="SEA39622.1"/>
    </source>
</evidence>
<dbReference type="PROSITE" id="PS50885">
    <property type="entry name" value="HAMP"/>
    <property type="match status" value="1"/>
</dbReference>
<evidence type="ECO:0000256" key="3">
    <source>
        <dbReference type="ARBA" id="ARBA00029447"/>
    </source>
</evidence>
<keyword evidence="2" id="KW-0488">Methylation</keyword>
<keyword evidence="9" id="KW-1185">Reference proteome</keyword>
<dbReference type="GO" id="GO:0005886">
    <property type="term" value="C:plasma membrane"/>
    <property type="evidence" value="ECO:0007669"/>
    <property type="project" value="TreeGrafter"/>
</dbReference>
<organism evidence="8 9">
    <name type="scientific">Rubrimonas cliftonensis</name>
    <dbReference type="NCBI Taxonomy" id="89524"/>
    <lineage>
        <taxon>Bacteria</taxon>
        <taxon>Pseudomonadati</taxon>
        <taxon>Pseudomonadota</taxon>
        <taxon>Alphaproteobacteria</taxon>
        <taxon>Rhodobacterales</taxon>
        <taxon>Paracoccaceae</taxon>
        <taxon>Rubrimonas</taxon>
    </lineage>
</organism>
<feature type="transmembrane region" description="Helical" evidence="5">
    <location>
        <begin position="21"/>
        <end position="39"/>
    </location>
</feature>
<comment type="subcellular location">
    <subcellularLocation>
        <location evidence="1">Membrane</location>
    </subcellularLocation>
</comment>
<evidence type="ECO:0000256" key="4">
    <source>
        <dbReference type="PROSITE-ProRule" id="PRU00284"/>
    </source>
</evidence>
<dbReference type="PROSITE" id="PS50111">
    <property type="entry name" value="CHEMOTAXIS_TRANSDUC_2"/>
    <property type="match status" value="1"/>
</dbReference>
<dbReference type="InterPro" id="IPR004089">
    <property type="entry name" value="MCPsignal_dom"/>
</dbReference>
<keyword evidence="5" id="KW-0812">Transmembrane</keyword>
<gene>
    <name evidence="8" type="ORF">SAMN05444370_104379</name>
</gene>
<evidence type="ECO:0000313" key="9">
    <source>
        <dbReference type="Proteomes" id="UP000198703"/>
    </source>
</evidence>
<sequence length="554" mass="57233">MKAASHSNTHETPSPMIGGRMLSLLALSPGVTAVAYAFASGGLGALDLAVACAVLALSGVVSVGVRRMGAATGQPIAETAAGRQRLAMDACTANLMVADETLTIVYVAPALQATLAASSGWWSAREKPVDISRLVGQNIDVFHGNPSHNRSMLERMVAPMTADIAFDDRRFDLRVAPLTEDGRLRGYVVEWRETTNEARSQAEIARIINAAAQGDFEARADETALTPAGAEVATSIHKVYDTVSSYLGELSAVMRALADGDLTRRMPAGQGAFGDVSHAVNETNERLGEIVGGIRRTSASVSGATAEIAQSASALSGRAENQAAALEETAATMEEMSATVKSNAENASRADSQAREAASFAAKGRDVVGKAVDAMGSIEASSAQIGEIIAMIDSIAFQTNLLALNASVEAARAGEAGRGFSVVASEVRMLAQRSADAALQIRNLIAESAAHVRTGVGLVRGTGDALRTVADSIDGLAKSIASISEASREQSGGVEEISSAVSQMDQMTQANAAMAEQSAAAAQSLQAEAAELDRLVATFVTANANARPRAFAAE</sequence>
<dbReference type="SUPFAM" id="SSF58104">
    <property type="entry name" value="Methyl-accepting chemotaxis protein (MCP) signaling domain"/>
    <property type="match status" value="1"/>
</dbReference>
<dbReference type="GO" id="GO:0004888">
    <property type="term" value="F:transmembrane signaling receptor activity"/>
    <property type="evidence" value="ECO:0007669"/>
    <property type="project" value="InterPro"/>
</dbReference>
<dbReference type="PRINTS" id="PR00260">
    <property type="entry name" value="CHEMTRNSDUCR"/>
</dbReference>
<accession>A0A1H4AVI1</accession>
<dbReference type="SMART" id="SM00304">
    <property type="entry name" value="HAMP"/>
    <property type="match status" value="1"/>
</dbReference>
<dbReference type="STRING" id="89524.SAMN05444370_104379"/>
<dbReference type="InterPro" id="IPR003660">
    <property type="entry name" value="HAMP_dom"/>
</dbReference>
<reference evidence="8 9" key="1">
    <citation type="submission" date="2016-10" db="EMBL/GenBank/DDBJ databases">
        <authorList>
            <person name="de Groot N.N."/>
        </authorList>
    </citation>
    <scope>NUCLEOTIDE SEQUENCE [LARGE SCALE GENOMIC DNA]</scope>
    <source>
        <strain evidence="8 9">DSM 15345</strain>
    </source>
</reference>
<protein>
    <submittedName>
        <fullName evidence="8">Methyl-accepting chemotaxis sensory transducer</fullName>
    </submittedName>
</protein>
<dbReference type="EMBL" id="FNQM01000004">
    <property type="protein sequence ID" value="SEA39622.1"/>
    <property type="molecule type" value="Genomic_DNA"/>
</dbReference>
<dbReference type="Pfam" id="PF00015">
    <property type="entry name" value="MCPsignal"/>
    <property type="match status" value="1"/>
</dbReference>
<evidence type="ECO:0000256" key="1">
    <source>
        <dbReference type="ARBA" id="ARBA00004370"/>
    </source>
</evidence>
<dbReference type="InterPro" id="IPR004090">
    <property type="entry name" value="Chemotax_Me-accpt_rcpt"/>
</dbReference>
<dbReference type="Gene3D" id="3.30.450.20">
    <property type="entry name" value="PAS domain"/>
    <property type="match status" value="1"/>
</dbReference>
<dbReference type="SMART" id="SM00283">
    <property type="entry name" value="MA"/>
    <property type="match status" value="1"/>
</dbReference>
<dbReference type="PANTHER" id="PTHR43531">
    <property type="entry name" value="PROTEIN ICFG"/>
    <property type="match status" value="1"/>
</dbReference>
<feature type="domain" description="HAMP" evidence="7">
    <location>
        <begin position="241"/>
        <end position="292"/>
    </location>
</feature>
<feature type="domain" description="Methyl-accepting transducer" evidence="6">
    <location>
        <begin position="297"/>
        <end position="526"/>
    </location>
</feature>